<accession>A0A226ETP2</accession>
<dbReference type="OMA" id="WRTFRVC"/>
<feature type="binding site" evidence="6">
    <location>
        <position position="284"/>
    </location>
    <ligand>
        <name>Zn(2+)</name>
        <dbReference type="ChEBI" id="CHEBI:29105"/>
    </ligand>
</feature>
<dbReference type="Proteomes" id="UP000198287">
    <property type="component" value="Unassembled WGS sequence"/>
</dbReference>
<feature type="binding site" evidence="6">
    <location>
        <position position="138"/>
    </location>
    <ligand>
        <name>Zn(2+)</name>
        <dbReference type="ChEBI" id="CHEBI:29105"/>
    </ligand>
</feature>
<evidence type="ECO:0000313" key="9">
    <source>
        <dbReference type="Proteomes" id="UP000198287"/>
    </source>
</evidence>
<keyword evidence="5 7" id="KW-0472">Membrane</keyword>
<evidence type="ECO:0000256" key="2">
    <source>
        <dbReference type="ARBA" id="ARBA00007018"/>
    </source>
</evidence>
<feature type="transmembrane region" description="Helical" evidence="7">
    <location>
        <begin position="118"/>
        <end position="142"/>
    </location>
</feature>
<dbReference type="GO" id="GO:0005886">
    <property type="term" value="C:plasma membrane"/>
    <property type="evidence" value="ECO:0007669"/>
    <property type="project" value="TreeGrafter"/>
</dbReference>
<feature type="binding site" evidence="6">
    <location>
        <position position="288"/>
    </location>
    <ligand>
        <name>Zn(2+)</name>
        <dbReference type="ChEBI" id="CHEBI:29105"/>
    </ligand>
</feature>
<dbReference type="EMBL" id="LNIX01000002">
    <property type="protein sequence ID" value="OXA60600.1"/>
    <property type="molecule type" value="Genomic_DNA"/>
</dbReference>
<evidence type="ECO:0000256" key="5">
    <source>
        <dbReference type="ARBA" id="ARBA00023136"/>
    </source>
</evidence>
<feature type="transmembrane region" description="Helical" evidence="7">
    <location>
        <begin position="213"/>
        <end position="234"/>
    </location>
</feature>
<dbReference type="Pfam" id="PF03006">
    <property type="entry name" value="HlyIII"/>
    <property type="match status" value="1"/>
</dbReference>
<evidence type="ECO:0000256" key="1">
    <source>
        <dbReference type="ARBA" id="ARBA00004141"/>
    </source>
</evidence>
<protein>
    <submittedName>
        <fullName evidence="8">Adiponectin receptor protein</fullName>
    </submittedName>
</protein>
<dbReference type="GO" id="GO:0033211">
    <property type="term" value="P:adiponectin-activated signaling pathway"/>
    <property type="evidence" value="ECO:0007669"/>
    <property type="project" value="TreeGrafter"/>
</dbReference>
<feature type="transmembrane region" description="Helical" evidence="7">
    <location>
        <begin position="184"/>
        <end position="201"/>
    </location>
</feature>
<evidence type="ECO:0000256" key="4">
    <source>
        <dbReference type="ARBA" id="ARBA00022989"/>
    </source>
</evidence>
<keyword evidence="8" id="KW-0675">Receptor</keyword>
<gene>
    <name evidence="8" type="ORF">Fcan01_04662</name>
</gene>
<dbReference type="AlphaFoldDB" id="A0A226ETP2"/>
<comment type="caution">
    <text evidence="8">The sequence shown here is derived from an EMBL/GenBank/DDBJ whole genome shotgun (WGS) entry which is preliminary data.</text>
</comment>
<keyword evidence="3 7" id="KW-0812">Transmembrane</keyword>
<keyword evidence="6" id="KW-0479">Metal-binding</keyword>
<name>A0A226ETP2_FOLCA</name>
<dbReference type="GO" id="GO:0046872">
    <property type="term" value="F:metal ion binding"/>
    <property type="evidence" value="ECO:0007669"/>
    <property type="project" value="UniProtKB-KW"/>
</dbReference>
<evidence type="ECO:0000256" key="6">
    <source>
        <dbReference type="PIRSR" id="PIRSR604254-1"/>
    </source>
</evidence>
<feature type="transmembrane region" description="Helical" evidence="7">
    <location>
        <begin position="246"/>
        <end position="264"/>
    </location>
</feature>
<dbReference type="PANTHER" id="PTHR20855">
    <property type="entry name" value="ADIPOR/PROGESTIN RECEPTOR-RELATED"/>
    <property type="match status" value="1"/>
</dbReference>
<proteinExistence type="inferred from homology"/>
<organism evidence="8 9">
    <name type="scientific">Folsomia candida</name>
    <name type="common">Springtail</name>
    <dbReference type="NCBI Taxonomy" id="158441"/>
    <lineage>
        <taxon>Eukaryota</taxon>
        <taxon>Metazoa</taxon>
        <taxon>Ecdysozoa</taxon>
        <taxon>Arthropoda</taxon>
        <taxon>Hexapoda</taxon>
        <taxon>Collembola</taxon>
        <taxon>Entomobryomorpha</taxon>
        <taxon>Isotomoidea</taxon>
        <taxon>Isotomidae</taxon>
        <taxon>Proisotominae</taxon>
        <taxon>Folsomia</taxon>
    </lineage>
</organism>
<evidence type="ECO:0000256" key="3">
    <source>
        <dbReference type="ARBA" id="ARBA00022692"/>
    </source>
</evidence>
<comment type="subcellular location">
    <subcellularLocation>
        <location evidence="1">Membrane</location>
        <topology evidence="1">Multi-pass membrane protein</topology>
    </subcellularLocation>
</comment>
<keyword evidence="9" id="KW-1185">Reference proteome</keyword>
<dbReference type="OrthoDB" id="5585746at2759"/>
<dbReference type="InterPro" id="IPR004254">
    <property type="entry name" value="AdipoR/HlyIII-related"/>
</dbReference>
<keyword evidence="4 7" id="KW-1133">Transmembrane helix</keyword>
<comment type="similarity">
    <text evidence="2">Belongs to the ADIPOR family.</text>
</comment>
<keyword evidence="6" id="KW-0862">Zinc</keyword>
<evidence type="ECO:0000313" key="8">
    <source>
        <dbReference type="EMBL" id="OXA60600.1"/>
    </source>
</evidence>
<reference evidence="8 9" key="1">
    <citation type="submission" date="2015-12" db="EMBL/GenBank/DDBJ databases">
        <title>The genome of Folsomia candida.</title>
        <authorList>
            <person name="Faddeeva A."/>
            <person name="Derks M.F."/>
            <person name="Anvar Y."/>
            <person name="Smit S."/>
            <person name="Van Straalen N."/>
            <person name="Roelofs D."/>
        </authorList>
    </citation>
    <scope>NUCLEOTIDE SEQUENCE [LARGE SCALE GENOMIC DNA]</scope>
    <source>
        <strain evidence="8 9">VU population</strain>
        <tissue evidence="8">Whole body</tissue>
    </source>
</reference>
<feature type="transmembrane region" description="Helical" evidence="7">
    <location>
        <begin position="154"/>
        <end position="172"/>
    </location>
</feature>
<dbReference type="GO" id="GO:0038023">
    <property type="term" value="F:signaling receptor activity"/>
    <property type="evidence" value="ECO:0007669"/>
    <property type="project" value="TreeGrafter"/>
</dbReference>
<evidence type="ECO:0000256" key="7">
    <source>
        <dbReference type="SAM" id="Phobius"/>
    </source>
</evidence>
<dbReference type="PANTHER" id="PTHR20855:SF52">
    <property type="entry name" value="ADIPONECTIN RECEPTOR PROTEIN"/>
    <property type="match status" value="1"/>
</dbReference>
<sequence>MARRNLRPTALGDSSLQEKEAKKPLRLLNSSKIEQPQVCLREWKCCQFKTLPNWLQDNQFLISGHRPPLPSVRECCKSIFRIHTETINIWSHLLGALAFIGEAIHFMNQEKIPLEQKLVISVFFFGAVTCFSLSATFHAIHCHSESVCKLFSKLDYVGISTLSMGSFFPWLYYGFNCDTWSQMVYWSVTFFLGLATIVASLSDKFGTPRWRPIRASIFAGFGLSGVIPAIHYISVRGFIRAFTIDPFGWLLLMAVLYILGVLFYSSRIPERWYKGKCDIMGQSHQIFHILVVAGTYANYHGVLQLAKLRGADGFCEGIEI</sequence>